<dbReference type="KEGG" id="trc:DYE49_00745"/>
<dbReference type="PANTHER" id="PTHR42781:SF9">
    <property type="entry name" value="AMINO ACID ABC TRANSPORTER, ATP-BINDING PROTEIN-RELATED"/>
    <property type="match status" value="1"/>
</dbReference>
<protein>
    <submittedName>
        <fullName evidence="5">Amino acid ABC transporter ATP-binding protein</fullName>
    </submittedName>
</protein>
<organism evidence="5 6">
    <name type="scientific">Treponema rectale</name>
    <dbReference type="NCBI Taxonomy" id="744512"/>
    <lineage>
        <taxon>Bacteria</taxon>
        <taxon>Pseudomonadati</taxon>
        <taxon>Spirochaetota</taxon>
        <taxon>Spirochaetia</taxon>
        <taxon>Spirochaetales</taxon>
        <taxon>Treponemataceae</taxon>
        <taxon>Treponema</taxon>
    </lineage>
</organism>
<dbReference type="GO" id="GO:0005524">
    <property type="term" value="F:ATP binding"/>
    <property type="evidence" value="ECO:0007669"/>
    <property type="project" value="UniProtKB-KW"/>
</dbReference>
<name>A0A7M1XHX7_9SPIR</name>
<dbReference type="AlphaFoldDB" id="A0A7M1XHX7"/>
<gene>
    <name evidence="5" type="ORF">DYE49_00745</name>
</gene>
<evidence type="ECO:0000256" key="1">
    <source>
        <dbReference type="ARBA" id="ARBA00022448"/>
    </source>
</evidence>
<dbReference type="InterPro" id="IPR027417">
    <property type="entry name" value="P-loop_NTPase"/>
</dbReference>
<dbReference type="PROSITE" id="PS00211">
    <property type="entry name" value="ABC_TRANSPORTER_1"/>
    <property type="match status" value="1"/>
</dbReference>
<dbReference type="Gene3D" id="3.40.50.300">
    <property type="entry name" value="P-loop containing nucleotide triphosphate hydrolases"/>
    <property type="match status" value="1"/>
</dbReference>
<keyword evidence="1" id="KW-0813">Transport</keyword>
<dbReference type="Proteomes" id="UP000593591">
    <property type="component" value="Chromosome"/>
</dbReference>
<dbReference type="Pfam" id="PF00005">
    <property type="entry name" value="ABC_tran"/>
    <property type="match status" value="1"/>
</dbReference>
<feature type="domain" description="ABC transporter" evidence="4">
    <location>
        <begin position="4"/>
        <end position="256"/>
    </location>
</feature>
<dbReference type="InterPro" id="IPR003439">
    <property type="entry name" value="ABC_transporter-like_ATP-bd"/>
</dbReference>
<dbReference type="EMBL" id="CP031517">
    <property type="protein sequence ID" value="QOS39056.1"/>
    <property type="molecule type" value="Genomic_DNA"/>
</dbReference>
<accession>A0A7M1XHX7</accession>
<keyword evidence="3 5" id="KW-0067">ATP-binding</keyword>
<evidence type="ECO:0000313" key="6">
    <source>
        <dbReference type="Proteomes" id="UP000593591"/>
    </source>
</evidence>
<keyword evidence="2" id="KW-0547">Nucleotide-binding</keyword>
<evidence type="ECO:0000256" key="3">
    <source>
        <dbReference type="ARBA" id="ARBA00022840"/>
    </source>
</evidence>
<dbReference type="InterPro" id="IPR050093">
    <property type="entry name" value="ABC_SmlMolc_Importer"/>
</dbReference>
<evidence type="ECO:0000256" key="2">
    <source>
        <dbReference type="ARBA" id="ARBA00022741"/>
    </source>
</evidence>
<evidence type="ECO:0000313" key="5">
    <source>
        <dbReference type="EMBL" id="QOS39056.1"/>
    </source>
</evidence>
<dbReference type="PROSITE" id="PS50893">
    <property type="entry name" value="ABC_TRANSPORTER_2"/>
    <property type="match status" value="1"/>
</dbReference>
<dbReference type="GO" id="GO:0016887">
    <property type="term" value="F:ATP hydrolysis activity"/>
    <property type="evidence" value="ECO:0007669"/>
    <property type="project" value="InterPro"/>
</dbReference>
<dbReference type="SMART" id="SM00382">
    <property type="entry name" value="AAA"/>
    <property type="match status" value="1"/>
</dbReference>
<dbReference type="InterPro" id="IPR003593">
    <property type="entry name" value="AAA+_ATPase"/>
</dbReference>
<dbReference type="PANTHER" id="PTHR42781">
    <property type="entry name" value="SPERMIDINE/PUTRESCINE IMPORT ATP-BINDING PROTEIN POTA"/>
    <property type="match status" value="1"/>
</dbReference>
<reference evidence="5 6" key="1">
    <citation type="submission" date="2018-08" db="EMBL/GenBank/DDBJ databases">
        <title>The first complete genome of Treponema rectale (CHPAT), a commensal spirochete of the bovine rectum.</title>
        <authorList>
            <person name="Staton G.J."/>
            <person name="Clegg S.R."/>
            <person name="Carter S.D."/>
            <person name="Radford A.D."/>
            <person name="Darby A."/>
            <person name="Hall N."/>
            <person name="Birtles R.J."/>
            <person name="Evans N.J."/>
        </authorList>
    </citation>
    <scope>NUCLEOTIDE SEQUENCE [LARGE SCALE GENOMIC DNA]</scope>
    <source>
        <strain evidence="5 6">CHPA</strain>
    </source>
</reference>
<dbReference type="SUPFAM" id="SSF52540">
    <property type="entry name" value="P-loop containing nucleoside triphosphate hydrolases"/>
    <property type="match status" value="1"/>
</dbReference>
<dbReference type="InterPro" id="IPR017871">
    <property type="entry name" value="ABC_transporter-like_CS"/>
</dbReference>
<evidence type="ECO:0000259" key="4">
    <source>
        <dbReference type="PROSITE" id="PS50893"/>
    </source>
</evidence>
<sequence length="286" mass="32644">MAYLEIENLSKVYKGNKVLDSFSLSLEKGKTLCLIGDSGSGKTTLLRMLNSLSSIDEGRIILEGKEISSKDKKNLRHIEDFSLVFQSYHLFCQYNVMENILLPLKAKIKRDLKAKKYSRKEFKLEYNKTIEEKTREVNDLLLEVHLQDKKDSYPHQLSGGEAQRVAILRALMLNPKVLCFDEPTSALDPRLKRQMANTILSLKKKGHTIILVTHEMELARIIADEVIFLKKGKIIEKGSKEILTNPRSEELKTFLSLEHHEDSSYGQNADPETARAYGTLFSLSQD</sequence>
<proteinExistence type="predicted"/>